<proteinExistence type="evidence at transcript level"/>
<organism evidence="5">
    <name type="scientific">Aedes albopictus</name>
    <name type="common">Asian tiger mosquito</name>
    <name type="synonym">Stegomyia albopicta</name>
    <dbReference type="NCBI Taxonomy" id="7160"/>
    <lineage>
        <taxon>Eukaryota</taxon>
        <taxon>Metazoa</taxon>
        <taxon>Ecdysozoa</taxon>
        <taxon>Arthropoda</taxon>
        <taxon>Hexapoda</taxon>
        <taxon>Insecta</taxon>
        <taxon>Pterygota</taxon>
        <taxon>Neoptera</taxon>
        <taxon>Endopterygota</taxon>
        <taxon>Diptera</taxon>
        <taxon>Nematocera</taxon>
        <taxon>Culicoidea</taxon>
        <taxon>Culicidae</taxon>
        <taxon>Culicinae</taxon>
        <taxon>Aedini</taxon>
        <taxon>Aedes</taxon>
        <taxon>Stegomyia</taxon>
    </lineage>
</organism>
<dbReference type="Gene3D" id="2.20.25.240">
    <property type="match status" value="2"/>
</dbReference>
<evidence type="ECO:0000256" key="1">
    <source>
        <dbReference type="ARBA" id="ARBA00022723"/>
    </source>
</evidence>
<feature type="domain" description="FLYWCH-type" evidence="4">
    <location>
        <begin position="54"/>
        <end position="111"/>
    </location>
</feature>
<dbReference type="InterPro" id="IPR007588">
    <property type="entry name" value="Znf_FLYWCH"/>
</dbReference>
<sequence>KNTWTSYHGRHRRWNRLQAGRSGYHRETDELSSSTKMIFKDDECVGSSDRVYTFLTSRQGGIHLVHDWYIYRSNLRRCGRNKDIIYWECVHNRVEKCRGRLKSVGDQLHISNSNNFKIECAAVQFVRSRKGKPLLLYKGHQYTLNRRRKQLGYWECVHRRSKLKSCPSRITTDNVQIKRVKGEHDHMPPEMIEYLLDDCNAFLKVAPPE</sequence>
<feature type="non-terminal residue" evidence="5">
    <location>
        <position position="1"/>
    </location>
</feature>
<name>A0A023EJN3_AEDAL</name>
<dbReference type="GO" id="GO:0008270">
    <property type="term" value="F:zinc ion binding"/>
    <property type="evidence" value="ECO:0007669"/>
    <property type="project" value="UniProtKB-KW"/>
</dbReference>
<keyword evidence="3" id="KW-0862">Zinc</keyword>
<dbReference type="Pfam" id="PF04500">
    <property type="entry name" value="FLYWCH"/>
    <property type="match status" value="2"/>
</dbReference>
<dbReference type="EMBL" id="GAPW01004383">
    <property type="protein sequence ID" value="JAC09215.1"/>
    <property type="molecule type" value="mRNA"/>
</dbReference>
<keyword evidence="2" id="KW-0863">Zinc-finger</keyword>
<evidence type="ECO:0000256" key="2">
    <source>
        <dbReference type="ARBA" id="ARBA00022771"/>
    </source>
</evidence>
<accession>A0A023EJN3</accession>
<dbReference type="AlphaFoldDB" id="A0A023EJN3"/>
<dbReference type="VEuPathDB" id="VectorBase:AALF025531"/>
<keyword evidence="1" id="KW-0479">Metal-binding</keyword>
<reference evidence="5" key="1">
    <citation type="journal article" date="2014" name="PLoS Negl. Trop. Dis.">
        <title>Identification and characterization of seminal fluid proteins in the Asian tiger mosquito, Aedes albopictus.</title>
        <authorList>
            <person name="Boes K.E."/>
            <person name="Ribeiro J.M."/>
            <person name="Wong A."/>
            <person name="Harrington L.C."/>
            <person name="Wolfner M.F."/>
            <person name="Sirot L.K."/>
        </authorList>
    </citation>
    <scope>NUCLEOTIDE SEQUENCE</scope>
    <source>
        <tissue evidence="5">Reproductive organs</tissue>
    </source>
</reference>
<dbReference type="VEuPathDB" id="VectorBase:AALC636_005663"/>
<protein>
    <submittedName>
        <fullName evidence="5">Putative secreted protein</fullName>
    </submittedName>
</protein>
<evidence type="ECO:0000259" key="4">
    <source>
        <dbReference type="Pfam" id="PF04500"/>
    </source>
</evidence>
<evidence type="ECO:0000256" key="3">
    <source>
        <dbReference type="ARBA" id="ARBA00022833"/>
    </source>
</evidence>
<evidence type="ECO:0000313" key="5">
    <source>
        <dbReference type="EMBL" id="JAC09215.1"/>
    </source>
</evidence>
<dbReference type="VEuPathDB" id="VectorBase:AALFPA_050950"/>
<feature type="domain" description="FLYWCH-type" evidence="4">
    <location>
        <begin position="125"/>
        <end position="186"/>
    </location>
</feature>